<evidence type="ECO:0000256" key="1">
    <source>
        <dbReference type="SAM" id="Phobius"/>
    </source>
</evidence>
<comment type="caution">
    <text evidence="2">The sequence shown here is derived from an EMBL/GenBank/DDBJ whole genome shotgun (WGS) entry which is preliminary data.</text>
</comment>
<feature type="transmembrane region" description="Helical" evidence="1">
    <location>
        <begin position="45"/>
        <end position="66"/>
    </location>
</feature>
<sequence>MSAFRGKGPARTALTSAGLCGGFSLVICLVVYLLLCEPYLMFKEIAVVTIGIIVAAGMTIFIICCIRYSKYKNGVFCGAVSLCSQSQTMTKVSELPLQDGKENSEAVTTSADVMLNDGK</sequence>
<accession>A0AAV4EFZ3</accession>
<evidence type="ECO:0000313" key="3">
    <source>
        <dbReference type="Proteomes" id="UP000762676"/>
    </source>
</evidence>
<dbReference type="Proteomes" id="UP000762676">
    <property type="component" value="Unassembled WGS sequence"/>
</dbReference>
<proteinExistence type="predicted"/>
<gene>
    <name evidence="2" type="ORF">ElyMa_000057100</name>
</gene>
<keyword evidence="3" id="KW-1185">Reference proteome</keyword>
<name>A0AAV4EFZ3_9GAST</name>
<keyword evidence="1" id="KW-1133">Transmembrane helix</keyword>
<protein>
    <submittedName>
        <fullName evidence="2">Uncharacterized protein</fullName>
    </submittedName>
</protein>
<feature type="transmembrane region" description="Helical" evidence="1">
    <location>
        <begin position="12"/>
        <end position="33"/>
    </location>
</feature>
<reference evidence="2 3" key="1">
    <citation type="journal article" date="2021" name="Elife">
        <title>Chloroplast acquisition without the gene transfer in kleptoplastic sea slugs, Plakobranchus ocellatus.</title>
        <authorList>
            <person name="Maeda T."/>
            <person name="Takahashi S."/>
            <person name="Yoshida T."/>
            <person name="Shimamura S."/>
            <person name="Takaki Y."/>
            <person name="Nagai Y."/>
            <person name="Toyoda A."/>
            <person name="Suzuki Y."/>
            <person name="Arimoto A."/>
            <person name="Ishii H."/>
            <person name="Satoh N."/>
            <person name="Nishiyama T."/>
            <person name="Hasebe M."/>
            <person name="Maruyama T."/>
            <person name="Minagawa J."/>
            <person name="Obokata J."/>
            <person name="Shigenobu S."/>
        </authorList>
    </citation>
    <scope>NUCLEOTIDE SEQUENCE [LARGE SCALE GENOMIC DNA]</scope>
</reference>
<organism evidence="2 3">
    <name type="scientific">Elysia marginata</name>
    <dbReference type="NCBI Taxonomy" id="1093978"/>
    <lineage>
        <taxon>Eukaryota</taxon>
        <taxon>Metazoa</taxon>
        <taxon>Spiralia</taxon>
        <taxon>Lophotrochozoa</taxon>
        <taxon>Mollusca</taxon>
        <taxon>Gastropoda</taxon>
        <taxon>Heterobranchia</taxon>
        <taxon>Euthyneura</taxon>
        <taxon>Panpulmonata</taxon>
        <taxon>Sacoglossa</taxon>
        <taxon>Placobranchoidea</taxon>
        <taxon>Plakobranchidae</taxon>
        <taxon>Elysia</taxon>
    </lineage>
</organism>
<evidence type="ECO:0000313" key="2">
    <source>
        <dbReference type="EMBL" id="GFR59582.1"/>
    </source>
</evidence>
<keyword evidence="1" id="KW-0472">Membrane</keyword>
<keyword evidence="1" id="KW-0812">Transmembrane</keyword>
<dbReference type="EMBL" id="BMAT01000099">
    <property type="protein sequence ID" value="GFR59582.1"/>
    <property type="molecule type" value="Genomic_DNA"/>
</dbReference>
<dbReference type="AlphaFoldDB" id="A0AAV4EFZ3"/>